<name>A0A8T3B910_DENNO</name>
<comment type="caution">
    <text evidence="1">The sequence shown here is derived from an EMBL/GenBank/DDBJ whole genome shotgun (WGS) entry which is preliminary data.</text>
</comment>
<dbReference type="EMBL" id="JAGYWB010000010">
    <property type="protein sequence ID" value="KAI0507973.1"/>
    <property type="molecule type" value="Genomic_DNA"/>
</dbReference>
<keyword evidence="2" id="KW-1185">Reference proteome</keyword>
<accession>A0A8T3B910</accession>
<protein>
    <submittedName>
        <fullName evidence="1">Uncharacterized protein</fullName>
    </submittedName>
</protein>
<dbReference type="Proteomes" id="UP000829196">
    <property type="component" value="Unassembled WGS sequence"/>
</dbReference>
<organism evidence="1 2">
    <name type="scientific">Dendrobium nobile</name>
    <name type="common">Orchid</name>
    <dbReference type="NCBI Taxonomy" id="94219"/>
    <lineage>
        <taxon>Eukaryota</taxon>
        <taxon>Viridiplantae</taxon>
        <taxon>Streptophyta</taxon>
        <taxon>Embryophyta</taxon>
        <taxon>Tracheophyta</taxon>
        <taxon>Spermatophyta</taxon>
        <taxon>Magnoliopsida</taxon>
        <taxon>Liliopsida</taxon>
        <taxon>Asparagales</taxon>
        <taxon>Orchidaceae</taxon>
        <taxon>Epidendroideae</taxon>
        <taxon>Malaxideae</taxon>
        <taxon>Dendrobiinae</taxon>
        <taxon>Dendrobium</taxon>
    </lineage>
</organism>
<gene>
    <name evidence="1" type="ORF">KFK09_014103</name>
</gene>
<proteinExistence type="predicted"/>
<evidence type="ECO:0000313" key="2">
    <source>
        <dbReference type="Proteomes" id="UP000829196"/>
    </source>
</evidence>
<evidence type="ECO:0000313" key="1">
    <source>
        <dbReference type="EMBL" id="KAI0507973.1"/>
    </source>
</evidence>
<reference evidence="1" key="1">
    <citation type="journal article" date="2022" name="Front. Genet.">
        <title>Chromosome-Scale Assembly of the Dendrobium nobile Genome Provides Insights Into the Molecular Mechanism of the Biosynthesis of the Medicinal Active Ingredient of Dendrobium.</title>
        <authorList>
            <person name="Xu Q."/>
            <person name="Niu S.-C."/>
            <person name="Li K.-L."/>
            <person name="Zheng P.-J."/>
            <person name="Zhang X.-J."/>
            <person name="Jia Y."/>
            <person name="Liu Y."/>
            <person name="Niu Y.-X."/>
            <person name="Yu L.-H."/>
            <person name="Chen D.-F."/>
            <person name="Zhang G.-Q."/>
        </authorList>
    </citation>
    <scope>NUCLEOTIDE SEQUENCE</scope>
    <source>
        <tissue evidence="1">Leaf</tissue>
    </source>
</reference>
<sequence>MRFLFILPSEEVWLCLQVLRIAVSQGMTVCYRGSPFPTQENEDGRFHLFFLYGVRGAPVALSLSPPISEYLERKIIRVV</sequence>
<dbReference type="AlphaFoldDB" id="A0A8T3B910"/>